<proteinExistence type="predicted"/>
<feature type="region of interest" description="Disordered" evidence="2">
    <location>
        <begin position="97"/>
        <end position="120"/>
    </location>
</feature>
<evidence type="ECO:0000256" key="1">
    <source>
        <dbReference type="PROSITE-ProRule" id="PRU00182"/>
    </source>
</evidence>
<dbReference type="SUPFAM" id="SSF55174">
    <property type="entry name" value="Alpha-L RNA-binding motif"/>
    <property type="match status" value="1"/>
</dbReference>
<evidence type="ECO:0000313" key="3">
    <source>
        <dbReference type="EMBL" id="PCS00736.1"/>
    </source>
</evidence>
<name>A0A2A5RN21_9LACT</name>
<dbReference type="OrthoDB" id="9811532at2"/>
<dbReference type="EMBL" id="JXJU01000003">
    <property type="protein sequence ID" value="PCS00736.1"/>
    <property type="molecule type" value="Genomic_DNA"/>
</dbReference>
<accession>A0A2A5RN21</accession>
<keyword evidence="4" id="KW-1185">Reference proteome</keyword>
<dbReference type="GO" id="GO:0003723">
    <property type="term" value="F:RNA binding"/>
    <property type="evidence" value="ECO:0007669"/>
    <property type="project" value="UniProtKB-KW"/>
</dbReference>
<reference evidence="3 4" key="1">
    <citation type="submission" date="2014-12" db="EMBL/GenBank/DDBJ databases">
        <title>Draft genome sequences of 10 type strains of Lactococcus.</title>
        <authorList>
            <person name="Sun Z."/>
            <person name="Zhong Z."/>
            <person name="Liu W."/>
            <person name="Zhang W."/>
            <person name="Zhang H."/>
        </authorList>
    </citation>
    <scope>NUCLEOTIDE SEQUENCE [LARGE SCALE GENOMIC DNA]</scope>
    <source>
        <strain evidence="3 4">JCM 16395</strain>
    </source>
</reference>
<organism evidence="3 4">
    <name type="scientific">Lactococcus fujiensis JCM 16395</name>
    <dbReference type="NCBI Taxonomy" id="1291764"/>
    <lineage>
        <taxon>Bacteria</taxon>
        <taxon>Bacillati</taxon>
        <taxon>Bacillota</taxon>
        <taxon>Bacilli</taxon>
        <taxon>Lactobacillales</taxon>
        <taxon>Streptococcaceae</taxon>
        <taxon>Lactococcus</taxon>
    </lineage>
</organism>
<keyword evidence="1" id="KW-0694">RNA-binding</keyword>
<comment type="caution">
    <text evidence="3">The sequence shown here is derived from an EMBL/GenBank/DDBJ whole genome shotgun (WGS) entry which is preliminary data.</text>
</comment>
<sequence length="120" mass="13509">MQNFILFEEYITLGQALKELGLIATGGQAKMFLASNDGEIFHNHEPENRRGKKMHDGDLLELPTYDLSVRFVAATAQQLADRNEEKAEEDRVKAIVKKMNAENKPKKAPKKAAPRFPGRS</sequence>
<protein>
    <submittedName>
        <fullName evidence="3">Uncharacterized protein</fullName>
    </submittedName>
</protein>
<dbReference type="PROSITE" id="PS50889">
    <property type="entry name" value="S4"/>
    <property type="match status" value="1"/>
</dbReference>
<dbReference type="Proteomes" id="UP000218181">
    <property type="component" value="Unassembled WGS sequence"/>
</dbReference>
<dbReference type="Gene3D" id="3.10.290.10">
    <property type="entry name" value="RNA-binding S4 domain"/>
    <property type="match status" value="1"/>
</dbReference>
<evidence type="ECO:0000256" key="2">
    <source>
        <dbReference type="SAM" id="MobiDB-lite"/>
    </source>
</evidence>
<dbReference type="Pfam" id="PF13275">
    <property type="entry name" value="S4_2"/>
    <property type="match status" value="1"/>
</dbReference>
<dbReference type="RefSeq" id="WP_096817550.1">
    <property type="nucleotide sequence ID" value="NZ_JXJU01000003.1"/>
</dbReference>
<dbReference type="STRING" id="1291764.GCA_001311235_00716"/>
<gene>
    <name evidence="3" type="ORF">RT41_GL001118</name>
</gene>
<dbReference type="InterPro" id="IPR036986">
    <property type="entry name" value="S4_RNA-bd_sf"/>
</dbReference>
<dbReference type="AlphaFoldDB" id="A0A2A5RN21"/>
<evidence type="ECO:0000313" key="4">
    <source>
        <dbReference type="Proteomes" id="UP000218181"/>
    </source>
</evidence>